<reference evidence="11 12" key="1">
    <citation type="submission" date="2014-02" db="EMBL/GenBank/DDBJ databases">
        <title>Expanding our view of genomic diversity in Candidatus Accumulibacter clades.</title>
        <authorList>
            <person name="Skennerton C.T."/>
            <person name="Barr J.J."/>
            <person name="Slater F.R."/>
            <person name="Bond P.L."/>
            <person name="Tyson G.W."/>
        </authorList>
    </citation>
    <scope>NUCLEOTIDE SEQUENCE [LARGE SCALE GENOMIC DNA]</scope>
    <source>
        <strain evidence="12">BA-92</strain>
    </source>
</reference>
<sequence length="289" mass="31147">MARRKRAEEGQENHERWLVSYADFITLLFAFFVVMYALSSVNEGKYRILSDSMISAFRNVPVNSSGQLALIVPTPAPAAKPSLASKTQDAVKQKQRESMRSIAKDILEVMAPLVEQGKVRVLETSRGVTIEINDSILFSPGQAAIQPPLARAMEAIAEVLVGTDFPITIEGHTDDVPISNAQFPSNWELSAVRATTVLRLFAAAGIAPTRLTAIGYADTRPVEPNALADGRARNRRVSILIDSAIPEKGTEVDLQRQGEGSEVAADTALSEPPPEVPASPAVSPPLPAR</sequence>
<evidence type="ECO:0000256" key="3">
    <source>
        <dbReference type="ARBA" id="ARBA00022475"/>
    </source>
</evidence>
<dbReference type="STRING" id="1454003.AW10_01190"/>
<name>A0A011PWT7_9PROT</name>
<dbReference type="InterPro" id="IPR006665">
    <property type="entry name" value="OmpA-like"/>
</dbReference>
<evidence type="ECO:0000256" key="2">
    <source>
        <dbReference type="ARBA" id="ARBA00008914"/>
    </source>
</evidence>
<dbReference type="Proteomes" id="UP000021816">
    <property type="component" value="Unassembled WGS sequence"/>
</dbReference>
<evidence type="ECO:0000256" key="5">
    <source>
        <dbReference type="ARBA" id="ARBA00022989"/>
    </source>
</evidence>
<dbReference type="InterPro" id="IPR050330">
    <property type="entry name" value="Bact_OuterMem_StrucFunc"/>
</dbReference>
<keyword evidence="5 9" id="KW-1133">Transmembrane helix</keyword>
<dbReference type="PANTHER" id="PTHR30329">
    <property type="entry name" value="STATOR ELEMENT OF FLAGELLAR MOTOR COMPLEX"/>
    <property type="match status" value="1"/>
</dbReference>
<proteinExistence type="inferred from homology"/>
<dbReference type="PATRIC" id="fig|1454003.3.peg.1222"/>
<dbReference type="EMBL" id="JEMX01000022">
    <property type="protein sequence ID" value="EXI81457.1"/>
    <property type="molecule type" value="Genomic_DNA"/>
</dbReference>
<evidence type="ECO:0000256" key="9">
    <source>
        <dbReference type="SAM" id="Phobius"/>
    </source>
</evidence>
<evidence type="ECO:0000259" key="10">
    <source>
        <dbReference type="PROSITE" id="PS51123"/>
    </source>
</evidence>
<accession>A0A011PWT7</accession>
<dbReference type="NCBIfam" id="NF006541">
    <property type="entry name" value="PRK09038.1"/>
    <property type="match status" value="1"/>
</dbReference>
<comment type="subcellular location">
    <subcellularLocation>
        <location evidence="1">Cell membrane</location>
        <topology evidence="1">Single-pass membrane protein</topology>
    </subcellularLocation>
</comment>
<dbReference type="InterPro" id="IPR025713">
    <property type="entry name" value="MotB-like_N_dom"/>
</dbReference>
<evidence type="ECO:0000256" key="7">
    <source>
        <dbReference type="PROSITE-ProRule" id="PRU00473"/>
    </source>
</evidence>
<evidence type="ECO:0000313" key="12">
    <source>
        <dbReference type="Proteomes" id="UP000021816"/>
    </source>
</evidence>
<evidence type="ECO:0000313" key="11">
    <source>
        <dbReference type="EMBL" id="EXI81457.1"/>
    </source>
</evidence>
<dbReference type="Gene3D" id="3.30.1330.60">
    <property type="entry name" value="OmpA-like domain"/>
    <property type="match status" value="1"/>
</dbReference>
<evidence type="ECO:0000256" key="6">
    <source>
        <dbReference type="ARBA" id="ARBA00023136"/>
    </source>
</evidence>
<dbReference type="PROSITE" id="PS51123">
    <property type="entry name" value="OMPA_2"/>
    <property type="match status" value="1"/>
</dbReference>
<keyword evidence="3" id="KW-1003">Cell membrane</keyword>
<organism evidence="11 12">
    <name type="scientific">Candidatus Accumulibacter appositus</name>
    <dbReference type="NCBI Taxonomy" id="1454003"/>
    <lineage>
        <taxon>Bacteria</taxon>
        <taxon>Pseudomonadati</taxon>
        <taxon>Pseudomonadota</taxon>
        <taxon>Betaproteobacteria</taxon>
        <taxon>Candidatus Accumulibacter</taxon>
    </lineage>
</organism>
<dbReference type="CDD" id="cd07185">
    <property type="entry name" value="OmpA_C-like"/>
    <property type="match status" value="1"/>
</dbReference>
<dbReference type="SUPFAM" id="SSF103088">
    <property type="entry name" value="OmpA-like"/>
    <property type="match status" value="1"/>
</dbReference>
<evidence type="ECO:0000256" key="8">
    <source>
        <dbReference type="SAM" id="MobiDB-lite"/>
    </source>
</evidence>
<protein>
    <submittedName>
        <fullName evidence="11">Chemotaxis protein MotB</fullName>
    </submittedName>
</protein>
<dbReference type="AlphaFoldDB" id="A0A011PWT7"/>
<comment type="similarity">
    <text evidence="2">Belongs to the MotB family.</text>
</comment>
<evidence type="ECO:0000256" key="4">
    <source>
        <dbReference type="ARBA" id="ARBA00022692"/>
    </source>
</evidence>
<feature type="region of interest" description="Disordered" evidence="8">
    <location>
        <begin position="250"/>
        <end position="289"/>
    </location>
</feature>
<keyword evidence="6 7" id="KW-0472">Membrane</keyword>
<feature type="transmembrane region" description="Helical" evidence="9">
    <location>
        <begin position="21"/>
        <end position="38"/>
    </location>
</feature>
<evidence type="ECO:0000256" key="1">
    <source>
        <dbReference type="ARBA" id="ARBA00004162"/>
    </source>
</evidence>
<dbReference type="Pfam" id="PF13677">
    <property type="entry name" value="MotB_plug"/>
    <property type="match status" value="1"/>
</dbReference>
<gene>
    <name evidence="11" type="primary">motB</name>
    <name evidence="11" type="ORF">AW10_01190</name>
</gene>
<dbReference type="PANTHER" id="PTHR30329:SF20">
    <property type="entry name" value="EXPORTED PROTEIN"/>
    <property type="match status" value="1"/>
</dbReference>
<dbReference type="InterPro" id="IPR036737">
    <property type="entry name" value="OmpA-like_sf"/>
</dbReference>
<keyword evidence="4 9" id="KW-0812">Transmembrane</keyword>
<comment type="caution">
    <text evidence="11">The sequence shown here is derived from an EMBL/GenBank/DDBJ whole genome shotgun (WGS) entry which is preliminary data.</text>
</comment>
<dbReference type="Pfam" id="PF00691">
    <property type="entry name" value="OmpA"/>
    <property type="match status" value="1"/>
</dbReference>
<feature type="compositionally biased region" description="Pro residues" evidence="8">
    <location>
        <begin position="271"/>
        <end position="289"/>
    </location>
</feature>
<feature type="domain" description="OmpA-like" evidence="10">
    <location>
        <begin position="125"/>
        <end position="245"/>
    </location>
</feature>
<dbReference type="GO" id="GO:0005886">
    <property type="term" value="C:plasma membrane"/>
    <property type="evidence" value="ECO:0007669"/>
    <property type="project" value="UniProtKB-SubCell"/>
</dbReference>